<accession>A0A7W7S328</accession>
<dbReference type="EMBL" id="JACHJU010000004">
    <property type="protein sequence ID" value="MBB4943014.1"/>
    <property type="molecule type" value="Genomic_DNA"/>
</dbReference>
<dbReference type="Gene3D" id="2.70.150.10">
    <property type="entry name" value="Calcium-transporting ATPase, cytoplasmic transduction domain A"/>
    <property type="match status" value="1"/>
</dbReference>
<dbReference type="GO" id="GO:0016020">
    <property type="term" value="C:membrane"/>
    <property type="evidence" value="ECO:0007669"/>
    <property type="project" value="TreeGrafter"/>
</dbReference>
<dbReference type="Pfam" id="PF00122">
    <property type="entry name" value="E1-E2_ATPase"/>
    <property type="match status" value="1"/>
</dbReference>
<evidence type="ECO:0000256" key="1">
    <source>
        <dbReference type="ARBA" id="ARBA00004141"/>
    </source>
</evidence>
<keyword evidence="3" id="KW-0472">Membrane</keyword>
<sequence length="222" mass="22706">MRRFAAIALLSVTVTGLLAGLMLHLAGAEAAGDVVWAVVTAVALVLATAWVISALRHGRLGVDAIAVLALAGALAVREFLAGAVIGVMLATGRALEDYALRRARRDLTALYERAPHPARRYEDGVPRLVPIEKVQPGDLLLVPSGETVAVDGVPAGGPALLDESALTGESLPVEHAAGKGVRSGAVNAGAAFDLRATRTAAASTYAEVVRLARQAEADSAPG</sequence>
<organism evidence="5 6">
    <name type="scientific">Streptosporangium album</name>
    <dbReference type="NCBI Taxonomy" id="47479"/>
    <lineage>
        <taxon>Bacteria</taxon>
        <taxon>Bacillati</taxon>
        <taxon>Actinomycetota</taxon>
        <taxon>Actinomycetes</taxon>
        <taxon>Streptosporangiales</taxon>
        <taxon>Streptosporangiaceae</taxon>
        <taxon>Streptosporangium</taxon>
    </lineage>
</organism>
<keyword evidence="3" id="KW-1133">Transmembrane helix</keyword>
<keyword evidence="6" id="KW-1185">Reference proteome</keyword>
<dbReference type="PANTHER" id="PTHR48085:SF5">
    <property type="entry name" value="CADMIUM_ZINC-TRANSPORTING ATPASE HMA4-RELATED"/>
    <property type="match status" value="1"/>
</dbReference>
<evidence type="ECO:0000256" key="2">
    <source>
        <dbReference type="ARBA" id="ARBA00006024"/>
    </source>
</evidence>
<dbReference type="InterPro" id="IPR008250">
    <property type="entry name" value="ATPase_P-typ_transduc_dom_A_sf"/>
</dbReference>
<dbReference type="InterPro" id="IPR059000">
    <property type="entry name" value="ATPase_P-type_domA"/>
</dbReference>
<feature type="transmembrane region" description="Helical" evidence="3">
    <location>
        <begin position="67"/>
        <end position="90"/>
    </location>
</feature>
<evidence type="ECO:0000313" key="6">
    <source>
        <dbReference type="Proteomes" id="UP000534286"/>
    </source>
</evidence>
<dbReference type="GO" id="GO:0015086">
    <property type="term" value="F:cadmium ion transmembrane transporter activity"/>
    <property type="evidence" value="ECO:0007669"/>
    <property type="project" value="TreeGrafter"/>
</dbReference>
<feature type="transmembrane region" description="Helical" evidence="3">
    <location>
        <begin position="38"/>
        <end position="55"/>
    </location>
</feature>
<dbReference type="AlphaFoldDB" id="A0A7W7S328"/>
<evidence type="ECO:0000259" key="4">
    <source>
        <dbReference type="Pfam" id="PF00122"/>
    </source>
</evidence>
<dbReference type="Proteomes" id="UP000534286">
    <property type="component" value="Unassembled WGS sequence"/>
</dbReference>
<reference evidence="5 6" key="1">
    <citation type="submission" date="2020-08" db="EMBL/GenBank/DDBJ databases">
        <title>Sequencing the genomes of 1000 actinobacteria strains.</title>
        <authorList>
            <person name="Klenk H.-P."/>
        </authorList>
    </citation>
    <scope>NUCLEOTIDE SEQUENCE [LARGE SCALE GENOMIC DNA]</scope>
    <source>
        <strain evidence="5 6">DSM 43023</strain>
    </source>
</reference>
<feature type="domain" description="P-type ATPase A" evidence="4">
    <location>
        <begin position="114"/>
        <end position="212"/>
    </location>
</feature>
<dbReference type="RefSeq" id="WP_246468312.1">
    <property type="nucleotide sequence ID" value="NZ_BAABEK010000071.1"/>
</dbReference>
<dbReference type="InterPro" id="IPR051014">
    <property type="entry name" value="Cation_Transport_ATPase_IB"/>
</dbReference>
<comment type="caution">
    <text evidence="5">The sequence shown here is derived from an EMBL/GenBank/DDBJ whole genome shotgun (WGS) entry which is preliminary data.</text>
</comment>
<protein>
    <submittedName>
        <fullName evidence="5">Cation transport ATPase</fullName>
    </submittedName>
</protein>
<dbReference type="PANTHER" id="PTHR48085">
    <property type="entry name" value="CADMIUM/ZINC-TRANSPORTING ATPASE HMA2-RELATED"/>
    <property type="match status" value="1"/>
</dbReference>
<evidence type="ECO:0000256" key="3">
    <source>
        <dbReference type="SAM" id="Phobius"/>
    </source>
</evidence>
<proteinExistence type="inferred from homology"/>
<comment type="subcellular location">
    <subcellularLocation>
        <location evidence="1">Membrane</location>
        <topology evidence="1">Multi-pass membrane protein</topology>
    </subcellularLocation>
</comment>
<keyword evidence="3" id="KW-0812">Transmembrane</keyword>
<gene>
    <name evidence="5" type="ORF">FHR32_007414</name>
</gene>
<name>A0A7W7S328_9ACTN</name>
<comment type="similarity">
    <text evidence="2">Belongs to the cation transport ATPase (P-type) (TC 3.A.3) family. Type IB subfamily.</text>
</comment>
<evidence type="ECO:0000313" key="5">
    <source>
        <dbReference type="EMBL" id="MBB4943014.1"/>
    </source>
</evidence>
<dbReference type="SUPFAM" id="SSF81653">
    <property type="entry name" value="Calcium ATPase, transduction domain A"/>
    <property type="match status" value="1"/>
</dbReference>